<sequence length="323" mass="34471">MDVHGAVARGRGSRSSLSCRQASCCPLNHLPTYFAYTALENLHLACIRLSTTVHSGIASWRAEPSGLDLEEQDRLHGVLMSGMEAGLRLGRETLLDINEVEKEFSRKMLYDRPFTFSPTGFPSSLSSIPLPSQSTVQIFAQTDTAAGWSIPCRPSRALSPLCPCSHPSSVHSTMYPVISVLRLPCLVLSAENISGPWGGGLCSGAGAVRAGGGWGGGPGGHKMRAAGNRGSAIWVGLDKHDRAGAHVTSYIDAVSAMTWCALRQIWRWRRRDTRTTTEATQGDVVRAPLHRALGIPAAGISVGLGLASIAAEQTPPPPLRGWM</sequence>
<dbReference type="EMBL" id="JACAZH010000029">
    <property type="protein sequence ID" value="KAF7340681.1"/>
    <property type="molecule type" value="Genomic_DNA"/>
</dbReference>
<name>A0A8H6XHN8_9AGAR</name>
<keyword evidence="2" id="KW-1185">Reference proteome</keyword>
<organism evidence="1 2">
    <name type="scientific">Mycena sanguinolenta</name>
    <dbReference type="NCBI Taxonomy" id="230812"/>
    <lineage>
        <taxon>Eukaryota</taxon>
        <taxon>Fungi</taxon>
        <taxon>Dikarya</taxon>
        <taxon>Basidiomycota</taxon>
        <taxon>Agaricomycotina</taxon>
        <taxon>Agaricomycetes</taxon>
        <taxon>Agaricomycetidae</taxon>
        <taxon>Agaricales</taxon>
        <taxon>Marasmiineae</taxon>
        <taxon>Mycenaceae</taxon>
        <taxon>Mycena</taxon>
    </lineage>
</organism>
<evidence type="ECO:0000313" key="2">
    <source>
        <dbReference type="Proteomes" id="UP000623467"/>
    </source>
</evidence>
<dbReference type="Proteomes" id="UP000623467">
    <property type="component" value="Unassembled WGS sequence"/>
</dbReference>
<gene>
    <name evidence="1" type="ORF">MSAN_02096200</name>
</gene>
<evidence type="ECO:0000313" key="1">
    <source>
        <dbReference type="EMBL" id="KAF7340681.1"/>
    </source>
</evidence>
<proteinExistence type="predicted"/>
<protein>
    <submittedName>
        <fullName evidence="1">Uncharacterized protein</fullName>
    </submittedName>
</protein>
<comment type="caution">
    <text evidence="1">The sequence shown here is derived from an EMBL/GenBank/DDBJ whole genome shotgun (WGS) entry which is preliminary data.</text>
</comment>
<accession>A0A8H6XHN8</accession>
<dbReference type="AlphaFoldDB" id="A0A8H6XHN8"/>
<reference evidence="1" key="1">
    <citation type="submission" date="2020-05" db="EMBL/GenBank/DDBJ databases">
        <title>Mycena genomes resolve the evolution of fungal bioluminescence.</title>
        <authorList>
            <person name="Tsai I.J."/>
        </authorList>
    </citation>
    <scope>NUCLEOTIDE SEQUENCE</scope>
    <source>
        <strain evidence="1">160909Yilan</strain>
    </source>
</reference>